<accession>A0A0W1A0Z8</accession>
<dbReference type="Gene3D" id="3.30.70.1630">
    <property type="match status" value="1"/>
</dbReference>
<dbReference type="PATRIC" id="fig|66969.6.peg.3349"/>
<dbReference type="Gene3D" id="2.40.30.160">
    <property type="match status" value="1"/>
</dbReference>
<dbReference type="InterPro" id="IPR045179">
    <property type="entry name" value="YgfZ/GcvT"/>
</dbReference>
<evidence type="ECO:0000313" key="1">
    <source>
        <dbReference type="EMBL" id="KTD75023.1"/>
    </source>
</evidence>
<dbReference type="NCBIfam" id="TIGR03317">
    <property type="entry name" value="ygfZ_signature"/>
    <property type="match status" value="1"/>
</dbReference>
<proteinExistence type="predicted"/>
<dbReference type="STRING" id="66969.Lwal_3064"/>
<dbReference type="PANTHER" id="PTHR22602:SF0">
    <property type="entry name" value="TRANSFERASE CAF17, MITOCHONDRIAL-RELATED"/>
    <property type="match status" value="1"/>
</dbReference>
<comment type="caution">
    <text evidence="1">The sequence shown here is derived from an EMBL/GenBank/DDBJ whole genome shotgun (WGS) entry which is preliminary data.</text>
</comment>
<evidence type="ECO:0000313" key="2">
    <source>
        <dbReference type="Proteomes" id="UP000054729"/>
    </source>
</evidence>
<reference evidence="1 2" key="1">
    <citation type="submission" date="2015-11" db="EMBL/GenBank/DDBJ databases">
        <title>Genomic analysis of 38 Legionella species identifies large and diverse effector repertoires.</title>
        <authorList>
            <person name="Burstein D."/>
            <person name="Amaro F."/>
            <person name="Zusman T."/>
            <person name="Lifshitz Z."/>
            <person name="Cohen O."/>
            <person name="Gilbert J.A."/>
            <person name="Pupko T."/>
            <person name="Shuman H.A."/>
            <person name="Segal G."/>
        </authorList>
    </citation>
    <scope>NUCLEOTIDE SEQUENCE [LARGE SCALE GENOMIC DNA]</scope>
    <source>
        <strain evidence="1 2">ATCC 51914</strain>
    </source>
</reference>
<dbReference type="Gene3D" id="3.30.70.1400">
    <property type="entry name" value="Aminomethyltransferase beta-barrel domains"/>
    <property type="match status" value="1"/>
</dbReference>
<dbReference type="SUPFAM" id="SSF103025">
    <property type="entry name" value="Folate-binding domain"/>
    <property type="match status" value="1"/>
</dbReference>
<dbReference type="OrthoDB" id="9796287at2"/>
<sequence>MLSCIQHTTTINDRVLTTFKPIDQELELNPKLNYLFDLSYLGIIEVEGDKSREFLQGQLTCDLNLLSNSTALQGAQCNLKGRILSLIDIIDWRGIKMILPLDILESTINSLAKTAVLSRIKLYKNQQVKIFGFYFQNLDDVLPNGIEPGLFDINAYSTMSTEDFCLYHLENGFYYIIITEEQADRMTSSFTTRNQLLGSLTWHSMQLANKHLEIYPDSRGLFLPHRLDLHLTHYINFNKGCYKGQEIIARTHYKASIKHELKLYRIITSEKLYSGQVIYFDDSQREYGELVDFSLVGENNYIIAASCLKEDITSVLFAGHESPICLNSLLSFP</sequence>
<protein>
    <submittedName>
        <fullName evidence="1">Glycine cleavage T protein</fullName>
    </submittedName>
</protein>
<name>A0A0W1A0Z8_9GAMM</name>
<dbReference type="EMBL" id="LNZB01000060">
    <property type="protein sequence ID" value="KTD75023.1"/>
    <property type="molecule type" value="Genomic_DNA"/>
</dbReference>
<dbReference type="PANTHER" id="PTHR22602">
    <property type="entry name" value="TRANSFERASE CAF17, MITOCHONDRIAL-RELATED"/>
    <property type="match status" value="1"/>
</dbReference>
<dbReference type="InterPro" id="IPR017703">
    <property type="entry name" value="YgfZ/GCV_T_CS"/>
</dbReference>
<dbReference type="AlphaFoldDB" id="A0A0W1A0Z8"/>
<gene>
    <name evidence="1" type="ORF">Lwal_3064</name>
</gene>
<keyword evidence="2" id="KW-1185">Reference proteome</keyword>
<dbReference type="GO" id="GO:0016226">
    <property type="term" value="P:iron-sulfur cluster assembly"/>
    <property type="evidence" value="ECO:0007669"/>
    <property type="project" value="TreeGrafter"/>
</dbReference>
<organism evidence="1 2">
    <name type="scientific">Legionella waltersii</name>
    <dbReference type="NCBI Taxonomy" id="66969"/>
    <lineage>
        <taxon>Bacteria</taxon>
        <taxon>Pseudomonadati</taxon>
        <taxon>Pseudomonadota</taxon>
        <taxon>Gammaproteobacteria</taxon>
        <taxon>Legionellales</taxon>
        <taxon>Legionellaceae</taxon>
        <taxon>Legionella</taxon>
    </lineage>
</organism>
<dbReference type="Proteomes" id="UP000054729">
    <property type="component" value="Unassembled WGS sequence"/>
</dbReference>